<protein>
    <submittedName>
        <fullName evidence="1">Uncharacterized protein</fullName>
    </submittedName>
</protein>
<sequence>MRPGSRSSATHLVRNHRLRATFAAEFALKPTAHRRQHSPSFVWLGAHPIIGIESPSLCLVATMRIQARRHFLSPIHPAFSGVSRTHRPHPSPEISRVAPKHCRLASRALDQYRLYFRPGQYLGPSAGVIEAPSALLLISFNGPSHFQPELDLNLCSDFKLALQYRVRSTTAPIRAIDFDSDLSLT</sequence>
<dbReference type="AlphaFoldDB" id="A0AAD6XN27"/>
<proteinExistence type="predicted"/>
<evidence type="ECO:0000313" key="2">
    <source>
        <dbReference type="Proteomes" id="UP001222325"/>
    </source>
</evidence>
<dbReference type="Proteomes" id="UP001222325">
    <property type="component" value="Unassembled WGS sequence"/>
</dbReference>
<name>A0AAD6XN27_9AGAR</name>
<gene>
    <name evidence="1" type="ORF">B0H15DRAFT_854812</name>
</gene>
<comment type="caution">
    <text evidence="1">The sequence shown here is derived from an EMBL/GenBank/DDBJ whole genome shotgun (WGS) entry which is preliminary data.</text>
</comment>
<accession>A0AAD6XN27</accession>
<dbReference type="EMBL" id="JARJCN010000050">
    <property type="protein sequence ID" value="KAJ7081345.1"/>
    <property type="molecule type" value="Genomic_DNA"/>
</dbReference>
<reference evidence="1" key="1">
    <citation type="submission" date="2023-03" db="EMBL/GenBank/DDBJ databases">
        <title>Massive genome expansion in bonnet fungi (Mycena s.s.) driven by repeated elements and novel gene families across ecological guilds.</title>
        <authorList>
            <consortium name="Lawrence Berkeley National Laboratory"/>
            <person name="Harder C.B."/>
            <person name="Miyauchi S."/>
            <person name="Viragh M."/>
            <person name="Kuo A."/>
            <person name="Thoen E."/>
            <person name="Andreopoulos B."/>
            <person name="Lu D."/>
            <person name="Skrede I."/>
            <person name="Drula E."/>
            <person name="Henrissat B."/>
            <person name="Morin E."/>
            <person name="Kohler A."/>
            <person name="Barry K."/>
            <person name="LaButti K."/>
            <person name="Morin E."/>
            <person name="Salamov A."/>
            <person name="Lipzen A."/>
            <person name="Mereny Z."/>
            <person name="Hegedus B."/>
            <person name="Baldrian P."/>
            <person name="Stursova M."/>
            <person name="Weitz H."/>
            <person name="Taylor A."/>
            <person name="Grigoriev I.V."/>
            <person name="Nagy L.G."/>
            <person name="Martin F."/>
            <person name="Kauserud H."/>
        </authorList>
    </citation>
    <scope>NUCLEOTIDE SEQUENCE</scope>
    <source>
        <strain evidence="1">CBHHK173m</strain>
    </source>
</reference>
<evidence type="ECO:0000313" key="1">
    <source>
        <dbReference type="EMBL" id="KAJ7081345.1"/>
    </source>
</evidence>
<keyword evidence="2" id="KW-1185">Reference proteome</keyword>
<organism evidence="1 2">
    <name type="scientific">Mycena belliarum</name>
    <dbReference type="NCBI Taxonomy" id="1033014"/>
    <lineage>
        <taxon>Eukaryota</taxon>
        <taxon>Fungi</taxon>
        <taxon>Dikarya</taxon>
        <taxon>Basidiomycota</taxon>
        <taxon>Agaricomycotina</taxon>
        <taxon>Agaricomycetes</taxon>
        <taxon>Agaricomycetidae</taxon>
        <taxon>Agaricales</taxon>
        <taxon>Marasmiineae</taxon>
        <taxon>Mycenaceae</taxon>
        <taxon>Mycena</taxon>
    </lineage>
</organism>